<dbReference type="CDD" id="cd13580">
    <property type="entry name" value="PBP2_AlgQ_like_1"/>
    <property type="match status" value="1"/>
</dbReference>
<keyword evidence="8" id="KW-1185">Reference proteome</keyword>
<dbReference type="PANTHER" id="PTHR43649">
    <property type="entry name" value="ARABINOSE-BINDING PROTEIN-RELATED"/>
    <property type="match status" value="1"/>
</dbReference>
<keyword evidence="3" id="KW-0472">Membrane</keyword>
<dbReference type="Pfam" id="PF01547">
    <property type="entry name" value="SBP_bac_1"/>
    <property type="match status" value="1"/>
</dbReference>
<evidence type="ECO:0000256" key="2">
    <source>
        <dbReference type="ARBA" id="ARBA00022729"/>
    </source>
</evidence>
<evidence type="ECO:0000256" key="5">
    <source>
        <dbReference type="ARBA" id="ARBA00023288"/>
    </source>
</evidence>
<protein>
    <submittedName>
        <fullName evidence="7">Extracellular solute-binding protein</fullName>
    </submittedName>
</protein>
<dbReference type="Gene3D" id="3.40.190.10">
    <property type="entry name" value="Periplasmic binding protein-like II"/>
    <property type="match status" value="2"/>
</dbReference>
<feature type="chain" id="PRO_5046835715" evidence="6">
    <location>
        <begin position="33"/>
        <end position="500"/>
    </location>
</feature>
<evidence type="ECO:0000256" key="6">
    <source>
        <dbReference type="SAM" id="SignalP"/>
    </source>
</evidence>
<keyword evidence="5" id="KW-0449">Lipoprotein</keyword>
<dbReference type="InterPro" id="IPR050490">
    <property type="entry name" value="Bact_solute-bd_prot1"/>
</dbReference>
<evidence type="ECO:0000256" key="1">
    <source>
        <dbReference type="ARBA" id="ARBA00022475"/>
    </source>
</evidence>
<dbReference type="SUPFAM" id="SSF53850">
    <property type="entry name" value="Periplasmic binding protein-like II"/>
    <property type="match status" value="1"/>
</dbReference>
<dbReference type="PANTHER" id="PTHR43649:SF33">
    <property type="entry name" value="POLYGALACTURONAN_RHAMNOGALACTURONAN-BINDING PROTEIN YTCQ"/>
    <property type="match status" value="1"/>
</dbReference>
<evidence type="ECO:0000313" key="7">
    <source>
        <dbReference type="EMBL" id="NHN30164.1"/>
    </source>
</evidence>
<dbReference type="EMBL" id="JAAOIW010000003">
    <property type="protein sequence ID" value="NHN30164.1"/>
    <property type="molecule type" value="Genomic_DNA"/>
</dbReference>
<comment type="caution">
    <text evidence="7">The sequence shown here is derived from an EMBL/GenBank/DDBJ whole genome shotgun (WGS) entry which is preliminary data.</text>
</comment>
<feature type="signal peptide" evidence="6">
    <location>
        <begin position="1"/>
        <end position="32"/>
    </location>
</feature>
<accession>A0ABX0J1P8</accession>
<proteinExistence type="predicted"/>
<organism evidence="7 8">
    <name type="scientific">Paenibacillus agricola</name>
    <dbReference type="NCBI Taxonomy" id="2716264"/>
    <lineage>
        <taxon>Bacteria</taxon>
        <taxon>Bacillati</taxon>
        <taxon>Bacillota</taxon>
        <taxon>Bacilli</taxon>
        <taxon>Bacillales</taxon>
        <taxon>Paenibacillaceae</taxon>
        <taxon>Paenibacillus</taxon>
    </lineage>
</organism>
<dbReference type="PROSITE" id="PS51257">
    <property type="entry name" value="PROKAR_LIPOPROTEIN"/>
    <property type="match status" value="1"/>
</dbReference>
<dbReference type="InterPro" id="IPR006059">
    <property type="entry name" value="SBP"/>
</dbReference>
<reference evidence="7" key="1">
    <citation type="submission" date="2020-03" db="EMBL/GenBank/DDBJ databases">
        <title>Draft sequencing of Paenibacilllus sp. S3N08.</title>
        <authorList>
            <person name="Kim D.-U."/>
        </authorList>
    </citation>
    <scope>NUCLEOTIDE SEQUENCE</scope>
    <source>
        <strain evidence="7">S3N08</strain>
    </source>
</reference>
<evidence type="ECO:0000256" key="4">
    <source>
        <dbReference type="ARBA" id="ARBA00023139"/>
    </source>
</evidence>
<keyword evidence="2 6" id="KW-0732">Signal</keyword>
<evidence type="ECO:0000313" key="8">
    <source>
        <dbReference type="Proteomes" id="UP001165962"/>
    </source>
</evidence>
<keyword evidence="4" id="KW-0564">Palmitate</keyword>
<dbReference type="RefSeq" id="WP_166148898.1">
    <property type="nucleotide sequence ID" value="NZ_JAAOIW010000003.1"/>
</dbReference>
<name>A0ABX0J1P8_9BACL</name>
<dbReference type="Proteomes" id="UP001165962">
    <property type="component" value="Unassembled WGS sequence"/>
</dbReference>
<keyword evidence="1" id="KW-1003">Cell membrane</keyword>
<evidence type="ECO:0000256" key="3">
    <source>
        <dbReference type="ARBA" id="ARBA00023136"/>
    </source>
</evidence>
<sequence>MQRNKSSHLFKLFCVFMLVVIVITGCSSPTSTAPAEGAKKGPTKISLMVIYYAAEPPKPDVAAFKKLQELTNTELDITWIPSSAYTEKLNVSVTSGDMPMAMFASQPMNATIVSSTRAGMFWEIGPFLKDYPLLSQINKLAYHNLKIDGKDYGIPRSQPVGVDTVIYRKDWLNNLGLKEPKTIEDVYQLAKAFQQNDPDKNGKNDTIGFATDTSLAGLNIVLAWHGAPNKFSVDPSGKFTADFMTKEYVDALRFFKRMYDDKVMNTDFVLTQTAQKVDLIRKGIAGMYFEANFNSAERQLDIRTHTPKAEIDIAYRIAGPKGERVLAALGYNARYMFSKTSVKTEAQLKDILAFFEKMQTPEVVTLLKWGIEGVHYKVDNGKKVSIDEVLYNKEVEPLKFLRLDKENADLTGNSTLDTKVNETYADMESIAVPNPAIALISQTMTEKGAQLTKIIDDAKIKFILGELDEAVFKQEVDKWLKSGGQKILDEYAVEYAKEKK</sequence>
<gene>
    <name evidence="7" type="ORF">G9U52_09995</name>
</gene>